<organism evidence="2 3">
    <name type="scientific">Litorilituus lipolyticus</name>
    <dbReference type="NCBI Taxonomy" id="2491017"/>
    <lineage>
        <taxon>Bacteria</taxon>
        <taxon>Pseudomonadati</taxon>
        <taxon>Pseudomonadota</taxon>
        <taxon>Gammaproteobacteria</taxon>
        <taxon>Alteromonadales</taxon>
        <taxon>Colwelliaceae</taxon>
        <taxon>Litorilituus</taxon>
    </lineage>
</organism>
<dbReference type="EMBL" id="SAWY01000036">
    <property type="protein sequence ID" value="TPH13257.1"/>
    <property type="molecule type" value="Genomic_DNA"/>
</dbReference>
<accession>A0A502KYI1</accession>
<dbReference type="RefSeq" id="WP_140604571.1">
    <property type="nucleotide sequence ID" value="NZ_SAWY01000036.1"/>
</dbReference>
<evidence type="ECO:0000256" key="1">
    <source>
        <dbReference type="SAM" id="MobiDB-lite"/>
    </source>
</evidence>
<feature type="compositionally biased region" description="Basic and acidic residues" evidence="1">
    <location>
        <begin position="68"/>
        <end position="77"/>
    </location>
</feature>
<protein>
    <recommendedName>
        <fullName evidence="4">DNA-binding protein</fullName>
    </recommendedName>
</protein>
<name>A0A502KYI1_9GAMM</name>
<comment type="caution">
    <text evidence="2">The sequence shown here is derived from an EMBL/GenBank/DDBJ whole genome shotgun (WGS) entry which is preliminary data.</text>
</comment>
<gene>
    <name evidence="2" type="ORF">EPA86_13770</name>
</gene>
<feature type="region of interest" description="Disordered" evidence="1">
    <location>
        <begin position="68"/>
        <end position="101"/>
    </location>
</feature>
<evidence type="ECO:0000313" key="2">
    <source>
        <dbReference type="EMBL" id="TPH13257.1"/>
    </source>
</evidence>
<proteinExistence type="predicted"/>
<dbReference type="OrthoDB" id="5986966at2"/>
<sequence>MKNTKLIDRNELAVMLRTSPENISNQIYRGNQGINIPFSTKIGARRFWQLETVACWLKEQEDAQRELTKQLAEDKRQSSAANDLLYRPQNPRGIHLIKKKQ</sequence>
<dbReference type="AlphaFoldDB" id="A0A502KYI1"/>
<evidence type="ECO:0008006" key="4">
    <source>
        <dbReference type="Google" id="ProtNLM"/>
    </source>
</evidence>
<dbReference type="Proteomes" id="UP000315303">
    <property type="component" value="Unassembled WGS sequence"/>
</dbReference>
<reference evidence="2 3" key="1">
    <citation type="submission" date="2019-01" db="EMBL/GenBank/DDBJ databases">
        <title>Litorilituus lipolytica sp. nov., isolated from intertidal sand of the Yellow Sea in China.</title>
        <authorList>
            <person name="Liu A."/>
        </authorList>
    </citation>
    <scope>NUCLEOTIDE SEQUENCE [LARGE SCALE GENOMIC DNA]</scope>
    <source>
        <strain evidence="2 3">RZ04</strain>
    </source>
</reference>
<evidence type="ECO:0000313" key="3">
    <source>
        <dbReference type="Proteomes" id="UP000315303"/>
    </source>
</evidence>
<keyword evidence="3" id="KW-1185">Reference proteome</keyword>